<dbReference type="PROSITE" id="PS50879">
    <property type="entry name" value="RNASE_H_1"/>
    <property type="match status" value="1"/>
</dbReference>
<dbReference type="CDD" id="cd06222">
    <property type="entry name" value="RNase_H_like"/>
    <property type="match status" value="1"/>
</dbReference>
<reference evidence="2" key="1">
    <citation type="submission" date="2006-03" db="EMBL/GenBank/DDBJ databases">
        <authorList>
            <person name="Underwood B.A."/>
            <person name="Xiao Y."/>
            <person name="Moskal W."/>
            <person name="Monaghan E."/>
            <person name="Wang W."/>
            <person name="Redman J."/>
            <person name="Wu H.C."/>
            <person name="Utterback T."/>
            <person name="Town C.D."/>
        </authorList>
    </citation>
    <scope>NUCLEOTIDE SEQUENCE</scope>
</reference>
<dbReference type="InterPro" id="IPR012337">
    <property type="entry name" value="RNaseH-like_sf"/>
</dbReference>
<dbReference type="InterPro" id="IPR053151">
    <property type="entry name" value="RNase_H-like"/>
</dbReference>
<evidence type="ECO:0000259" key="1">
    <source>
        <dbReference type="PROSITE" id="PS50879"/>
    </source>
</evidence>
<dbReference type="Pfam" id="PF13456">
    <property type="entry name" value="RVT_3"/>
    <property type="match status" value="1"/>
</dbReference>
<dbReference type="GO" id="GO:0003676">
    <property type="term" value="F:nucleic acid binding"/>
    <property type="evidence" value="ECO:0007669"/>
    <property type="project" value="InterPro"/>
</dbReference>
<dbReference type="GO" id="GO:0004523">
    <property type="term" value="F:RNA-DNA hybrid ribonuclease activity"/>
    <property type="evidence" value="ECO:0007669"/>
    <property type="project" value="InterPro"/>
</dbReference>
<gene>
    <name evidence="2" type="ordered locus">At1g26950</name>
</gene>
<dbReference type="InterPro" id="IPR044730">
    <property type="entry name" value="RNase_H-like_dom_plant"/>
</dbReference>
<feature type="domain" description="RNase H type-1" evidence="1">
    <location>
        <begin position="1"/>
        <end position="128"/>
    </location>
</feature>
<name>Q1PFS1_ARATH</name>
<dbReference type="PANTHER" id="PTHR47723:SF13">
    <property type="entry name" value="PUTATIVE-RELATED"/>
    <property type="match status" value="1"/>
</dbReference>
<evidence type="ECO:0000313" key="2">
    <source>
        <dbReference type="EMBL" id="ABE65396.1"/>
    </source>
</evidence>
<organism evidence="2">
    <name type="scientific">Arabidopsis thaliana</name>
    <name type="common">Mouse-ear cress</name>
    <dbReference type="NCBI Taxonomy" id="3702"/>
    <lineage>
        <taxon>Eukaryota</taxon>
        <taxon>Viridiplantae</taxon>
        <taxon>Streptophyta</taxon>
        <taxon>Embryophyta</taxon>
        <taxon>Tracheophyta</taxon>
        <taxon>Spermatophyta</taxon>
        <taxon>Magnoliopsida</taxon>
        <taxon>eudicotyledons</taxon>
        <taxon>Gunneridae</taxon>
        <taxon>Pentapetalae</taxon>
        <taxon>rosids</taxon>
        <taxon>malvids</taxon>
        <taxon>Brassicales</taxon>
        <taxon>Brassicaceae</taxon>
        <taxon>Camelineae</taxon>
        <taxon>Arabidopsis</taxon>
    </lineage>
</organism>
<dbReference type="Gene3D" id="3.30.420.10">
    <property type="entry name" value="Ribonuclease H-like superfamily/Ribonuclease H"/>
    <property type="match status" value="1"/>
</dbReference>
<dbReference type="InterPro" id="IPR036397">
    <property type="entry name" value="RNaseH_sf"/>
</dbReference>
<accession>Q1PFS1</accession>
<proteinExistence type="predicted"/>
<dbReference type="InterPro" id="IPR002156">
    <property type="entry name" value="RNaseH_domain"/>
</dbReference>
<sequence length="162" mass="18312">MLVYMFARTSQITHYNNRKRGALRDEYGDWRGSFALNLGRCTAPLAELWGVYYGLVIAWEKGITRLELEVDSKLVAGFLTTGIEDSHLLSFLVRLCYGFSSKDWIVRVSHVYREANRFADELANYAFSLLLGFLSFDSGLPFVDSIMREDAAGVAGARHVPM</sequence>
<dbReference type="EMBL" id="DQ446292">
    <property type="protein sequence ID" value="ABE65396.1"/>
    <property type="molecule type" value="Genomic_DNA"/>
</dbReference>
<dbReference type="AlphaFoldDB" id="Q1PFS1"/>
<protein>
    <recommendedName>
        <fullName evidence="1">RNase H type-1 domain-containing protein</fullName>
    </recommendedName>
</protein>
<dbReference type="SUPFAM" id="SSF53098">
    <property type="entry name" value="Ribonuclease H-like"/>
    <property type="match status" value="1"/>
</dbReference>
<dbReference type="PANTHER" id="PTHR47723">
    <property type="entry name" value="OS05G0353850 PROTEIN"/>
    <property type="match status" value="1"/>
</dbReference>